<accession>A0ABD8A7V8</accession>
<dbReference type="Gene3D" id="3.40.50.300">
    <property type="entry name" value="P-loop containing nucleotide triphosphate hydrolases"/>
    <property type="match status" value="2"/>
</dbReference>
<gene>
    <name evidence="14" type="ORF">R6Y95_08775</name>
</gene>
<feature type="domain" description="Helicase ATP-binding" evidence="13">
    <location>
        <begin position="3"/>
        <end position="300"/>
    </location>
</feature>
<name>A0ABD8A7V8_9EURY</name>
<evidence type="ECO:0000256" key="6">
    <source>
        <dbReference type="ARBA" id="ARBA00022806"/>
    </source>
</evidence>
<dbReference type="GO" id="GO:0051539">
    <property type="term" value="F:4 iron, 4 sulfur cluster binding"/>
    <property type="evidence" value="ECO:0007669"/>
    <property type="project" value="UniProtKB-KW"/>
</dbReference>
<keyword evidence="7" id="KW-0067">ATP-binding</keyword>
<dbReference type="InterPro" id="IPR045028">
    <property type="entry name" value="DinG/Rad3-like"/>
</dbReference>
<keyword evidence="6 14" id="KW-0347">Helicase</keyword>
<dbReference type="InterPro" id="IPR010614">
    <property type="entry name" value="RAD3-like_helicase_DEAD"/>
</dbReference>
<dbReference type="SMART" id="SM00488">
    <property type="entry name" value="DEXDc2"/>
    <property type="match status" value="1"/>
</dbReference>
<evidence type="ECO:0000256" key="7">
    <source>
        <dbReference type="ARBA" id="ARBA00022840"/>
    </source>
</evidence>
<dbReference type="PANTHER" id="PTHR11472">
    <property type="entry name" value="DNA REPAIR DEAD HELICASE RAD3/XP-D SUBFAMILY MEMBER"/>
    <property type="match status" value="1"/>
</dbReference>
<keyword evidence="8" id="KW-0408">Iron</keyword>
<keyword evidence="9" id="KW-0411">Iron-sulfur</keyword>
<dbReference type="GO" id="GO:0005524">
    <property type="term" value="F:ATP binding"/>
    <property type="evidence" value="ECO:0007669"/>
    <property type="project" value="UniProtKB-KW"/>
</dbReference>
<dbReference type="EC" id="3.6.4.12" evidence="14"/>
<keyword evidence="3" id="KW-0547">Nucleotide-binding</keyword>
<dbReference type="InterPro" id="IPR006554">
    <property type="entry name" value="Helicase-like_DEXD_c2"/>
</dbReference>
<dbReference type="InterPro" id="IPR027417">
    <property type="entry name" value="P-loop_NTPase"/>
</dbReference>
<proteinExistence type="predicted"/>
<dbReference type="AlphaFoldDB" id="A0ABD8A7V8"/>
<dbReference type="GO" id="GO:0016787">
    <property type="term" value="F:hydrolase activity"/>
    <property type="evidence" value="ECO:0007669"/>
    <property type="project" value="UniProtKB-KW"/>
</dbReference>
<dbReference type="GO" id="GO:0046872">
    <property type="term" value="F:metal ion binding"/>
    <property type="evidence" value="ECO:0007669"/>
    <property type="project" value="UniProtKB-KW"/>
</dbReference>
<keyword evidence="10" id="KW-0238">DNA-binding</keyword>
<dbReference type="InterPro" id="IPR042493">
    <property type="entry name" value="XPD_DNA_FeS"/>
</dbReference>
<protein>
    <submittedName>
        <fullName evidence="14">ATP-dependent DNA helicase</fullName>
        <ecNumber evidence="14">3.6.4.12</ecNumber>
    </submittedName>
</protein>
<dbReference type="SUPFAM" id="SSF52540">
    <property type="entry name" value="P-loop containing nucleoside triphosphate hydrolases"/>
    <property type="match status" value="1"/>
</dbReference>
<keyword evidence="15" id="KW-1185">Reference proteome</keyword>
<dbReference type="InterPro" id="IPR014013">
    <property type="entry name" value="Helic_SF1/SF2_ATP-bd_DinG/Rad3"/>
</dbReference>
<evidence type="ECO:0000256" key="11">
    <source>
        <dbReference type="ARBA" id="ARBA00023204"/>
    </source>
</evidence>
<keyword evidence="2" id="KW-0479">Metal-binding</keyword>
<evidence type="ECO:0000256" key="12">
    <source>
        <dbReference type="ARBA" id="ARBA00023235"/>
    </source>
</evidence>
<keyword evidence="12" id="KW-0413">Isomerase</keyword>
<dbReference type="PANTHER" id="PTHR11472:SF34">
    <property type="entry name" value="REGULATOR OF TELOMERE ELONGATION HELICASE 1"/>
    <property type="match status" value="1"/>
</dbReference>
<dbReference type="InterPro" id="IPR014001">
    <property type="entry name" value="Helicase_ATP-bd"/>
</dbReference>
<evidence type="ECO:0000313" key="14">
    <source>
        <dbReference type="EMBL" id="WOX55552.1"/>
    </source>
</evidence>
<dbReference type="Pfam" id="PF13307">
    <property type="entry name" value="Helicase_C_2"/>
    <property type="match status" value="1"/>
</dbReference>
<dbReference type="Gene3D" id="1.10.275.40">
    <property type="match status" value="1"/>
</dbReference>
<evidence type="ECO:0000256" key="4">
    <source>
        <dbReference type="ARBA" id="ARBA00022763"/>
    </source>
</evidence>
<evidence type="ECO:0000259" key="13">
    <source>
        <dbReference type="PROSITE" id="PS51193"/>
    </source>
</evidence>
<dbReference type="SMART" id="SM00487">
    <property type="entry name" value="DEXDc"/>
    <property type="match status" value="1"/>
</dbReference>
<keyword evidence="11" id="KW-0234">DNA repair</keyword>
<evidence type="ECO:0000256" key="8">
    <source>
        <dbReference type="ARBA" id="ARBA00023004"/>
    </source>
</evidence>
<dbReference type="Proteomes" id="UP001626603">
    <property type="component" value="Chromosome"/>
</dbReference>
<keyword evidence="1" id="KW-0004">4Fe-4S</keyword>
<sequence>MDTLDDWFPYREYRPHQREMLEAAASVARDGGIVMIDAPTGSGKSSVVSALLAESRGRKVLVAVRTISQLSTFMRELELIREKRGDLRFAYLIGKSSMCPLGGEGDIYRRCEGVKAFSTALIRERAQKGSLVPANDRQIKQQIRKMDPDHPLICPYFIHGKSFVEPEDAGLKMIPSAALRVRAERVSTELIWPDQLAGFCGDICPYETMMHAARDADVVLVNFYHLFDDVIREQLYLSLGIEGHDTLLLIDEAHNCGDVVQSIESVMIEERDIVQAGHELSGRRRSQHQADAVSQILPQITRFMDALKASHEVEDWFDPAIFQRMILSGTLYRSVEEVVDDLLKISEGIREKNMQAGEFRESAIERLTEFFYRIFRSAADPAYLTVYRKEDDGTVALEVRNIDPSTKLQDIAQAHACSVMISGTLSPIESYRRYYFGDLPVTAISLPNAFPPENRRILCANDITTAYSMRRDRENLARVEDYITTFAALPGNLAIYFPSYDLLNTFAEWCTPRIKRKQIYVESKDATASAAMLREFMALPGTGRSGTLFAVCGGKWSEGLDYRGEMLAGALVIGLPLAPFNRVRRMVIDYFRMKFGDEGEFISYTLPAVNRALQALGRVLRTPEDRGMLVLGDRRFLEPRVHAGLPPWMQEEMAACTLDLFRKEAGRWRS</sequence>
<dbReference type="Gene3D" id="1.10.30.20">
    <property type="entry name" value="Bacterial XPD DNA helicase, FeS cluster domain"/>
    <property type="match status" value="1"/>
</dbReference>
<dbReference type="GO" id="GO:0003677">
    <property type="term" value="F:DNA binding"/>
    <property type="evidence" value="ECO:0007669"/>
    <property type="project" value="UniProtKB-KW"/>
</dbReference>
<dbReference type="SMART" id="SM00491">
    <property type="entry name" value="HELICc2"/>
    <property type="match status" value="1"/>
</dbReference>
<evidence type="ECO:0000256" key="10">
    <source>
        <dbReference type="ARBA" id="ARBA00023125"/>
    </source>
</evidence>
<keyword evidence="5 14" id="KW-0378">Hydrolase</keyword>
<evidence type="ECO:0000313" key="15">
    <source>
        <dbReference type="Proteomes" id="UP001626603"/>
    </source>
</evidence>
<reference evidence="14 15" key="1">
    <citation type="submission" date="2023-10" db="EMBL/GenBank/DDBJ databases">
        <title>The complete genome sequence of Methanoculleus palmolei DSM 4273.</title>
        <authorList>
            <person name="Lai S.-J."/>
            <person name="You Y.-T."/>
            <person name="Chen S.-C."/>
        </authorList>
    </citation>
    <scope>NUCLEOTIDE SEQUENCE [LARGE SCALE GENOMIC DNA]</scope>
    <source>
        <strain evidence="14 15">DSM 4273</strain>
    </source>
</reference>
<dbReference type="EMBL" id="CP137641">
    <property type="protein sequence ID" value="WOX55552.1"/>
    <property type="molecule type" value="Genomic_DNA"/>
</dbReference>
<evidence type="ECO:0000256" key="5">
    <source>
        <dbReference type="ARBA" id="ARBA00022801"/>
    </source>
</evidence>
<dbReference type="InterPro" id="IPR006555">
    <property type="entry name" value="ATP-dep_Helicase_C"/>
</dbReference>
<evidence type="ECO:0000256" key="2">
    <source>
        <dbReference type="ARBA" id="ARBA00022723"/>
    </source>
</evidence>
<organism evidence="14 15">
    <name type="scientific">Methanoculleus palmolei</name>
    <dbReference type="NCBI Taxonomy" id="72612"/>
    <lineage>
        <taxon>Archaea</taxon>
        <taxon>Methanobacteriati</taxon>
        <taxon>Methanobacteriota</taxon>
        <taxon>Stenosarchaea group</taxon>
        <taxon>Methanomicrobia</taxon>
        <taxon>Methanomicrobiales</taxon>
        <taxon>Methanomicrobiaceae</taxon>
        <taxon>Methanoculleus</taxon>
    </lineage>
</organism>
<dbReference type="Pfam" id="PF06733">
    <property type="entry name" value="DEAD_2"/>
    <property type="match status" value="1"/>
</dbReference>
<keyword evidence="4" id="KW-0227">DNA damage</keyword>
<dbReference type="PROSITE" id="PS51193">
    <property type="entry name" value="HELICASE_ATP_BIND_2"/>
    <property type="match status" value="1"/>
</dbReference>
<dbReference type="GO" id="GO:0043139">
    <property type="term" value="F:5'-3' DNA helicase activity"/>
    <property type="evidence" value="ECO:0007669"/>
    <property type="project" value="UniProtKB-EC"/>
</dbReference>
<evidence type="ECO:0000256" key="3">
    <source>
        <dbReference type="ARBA" id="ARBA00022741"/>
    </source>
</evidence>
<evidence type="ECO:0000256" key="1">
    <source>
        <dbReference type="ARBA" id="ARBA00022485"/>
    </source>
</evidence>
<dbReference type="GO" id="GO:0006281">
    <property type="term" value="P:DNA repair"/>
    <property type="evidence" value="ECO:0007669"/>
    <property type="project" value="UniProtKB-KW"/>
</dbReference>
<evidence type="ECO:0000256" key="9">
    <source>
        <dbReference type="ARBA" id="ARBA00023014"/>
    </source>
</evidence>